<evidence type="ECO:0000256" key="8">
    <source>
        <dbReference type="ARBA" id="ARBA00022884"/>
    </source>
</evidence>
<dbReference type="InterPro" id="IPR004881">
    <property type="entry name" value="Ribosome_biogen_GTPase_RsgA"/>
</dbReference>
<evidence type="ECO:0000259" key="12">
    <source>
        <dbReference type="PROSITE" id="PS51721"/>
    </source>
</evidence>
<dbReference type="PANTHER" id="PTHR32120">
    <property type="entry name" value="SMALL RIBOSOMAL SUBUNIT BIOGENESIS GTPASE RSGA"/>
    <property type="match status" value="1"/>
</dbReference>
<gene>
    <name evidence="10" type="primary">rsgA</name>
    <name evidence="13" type="ordered locus">Hoch_5285</name>
</gene>
<comment type="similarity">
    <text evidence="10">Belongs to the TRAFAC class YlqF/YawG GTPase family. RsgA subfamily.</text>
</comment>
<keyword evidence="14" id="KW-1185">Reference proteome</keyword>
<dbReference type="Gene3D" id="1.10.40.50">
    <property type="entry name" value="Probable gtpase engc, domain 3"/>
    <property type="match status" value="1"/>
</dbReference>
<keyword evidence="5 10" id="KW-0547">Nucleotide-binding</keyword>
<evidence type="ECO:0000256" key="9">
    <source>
        <dbReference type="ARBA" id="ARBA00023134"/>
    </source>
</evidence>
<evidence type="ECO:0000313" key="14">
    <source>
        <dbReference type="Proteomes" id="UP000001880"/>
    </source>
</evidence>
<name>D0LXL5_HALO1</name>
<dbReference type="AlphaFoldDB" id="D0LXL5"/>
<keyword evidence="4 10" id="KW-0699">rRNA-binding</keyword>
<keyword evidence="8 10" id="KW-0694">RNA-binding</keyword>
<keyword evidence="1 10" id="KW-0963">Cytoplasm</keyword>
<dbReference type="NCBIfam" id="TIGR00157">
    <property type="entry name" value="ribosome small subunit-dependent GTPase A"/>
    <property type="match status" value="1"/>
</dbReference>
<keyword evidence="2 10" id="KW-0690">Ribosome biogenesis</keyword>
<organism evidence="13 14">
    <name type="scientific">Haliangium ochraceum (strain DSM 14365 / JCM 11303 / SMP-2)</name>
    <dbReference type="NCBI Taxonomy" id="502025"/>
    <lineage>
        <taxon>Bacteria</taxon>
        <taxon>Pseudomonadati</taxon>
        <taxon>Myxococcota</taxon>
        <taxon>Polyangia</taxon>
        <taxon>Haliangiales</taxon>
        <taxon>Kofleriaceae</taxon>
        <taxon>Haliangium</taxon>
    </lineage>
</organism>
<feature type="binding site" evidence="10">
    <location>
        <position position="284"/>
    </location>
    <ligand>
        <name>Zn(2+)</name>
        <dbReference type="ChEBI" id="CHEBI:29105"/>
    </ligand>
</feature>
<evidence type="ECO:0000256" key="10">
    <source>
        <dbReference type="HAMAP-Rule" id="MF_01820"/>
    </source>
</evidence>
<dbReference type="eggNOG" id="COG1162">
    <property type="taxonomic scope" value="Bacteria"/>
</dbReference>
<dbReference type="Gene3D" id="3.40.50.300">
    <property type="entry name" value="P-loop containing nucleotide triphosphate hydrolases"/>
    <property type="match status" value="1"/>
</dbReference>
<evidence type="ECO:0000313" key="13">
    <source>
        <dbReference type="EMBL" id="ACY17770.1"/>
    </source>
</evidence>
<dbReference type="GO" id="GO:0005737">
    <property type="term" value="C:cytoplasm"/>
    <property type="evidence" value="ECO:0007669"/>
    <property type="project" value="UniProtKB-SubCell"/>
</dbReference>
<comment type="cofactor">
    <cofactor evidence="10">
        <name>Zn(2+)</name>
        <dbReference type="ChEBI" id="CHEBI:29105"/>
    </cofactor>
    <text evidence="10">Binds 1 zinc ion per subunit.</text>
</comment>
<dbReference type="EC" id="3.6.1.-" evidence="10"/>
<dbReference type="PANTHER" id="PTHR32120:SF10">
    <property type="entry name" value="SMALL RIBOSOMAL SUBUNIT BIOGENESIS GTPASE RSGA"/>
    <property type="match status" value="1"/>
</dbReference>
<sequence length="361" mass="39042">MQPQGLLEQLGFHPFFAAQWQLLDGAERWVPARVSADSGDIYELAGCRARFGQLAGRLRHPDHASARPTTGDWVAVSDDDDNARIHLLLDRRSALVRRAAGKATHAQVVAANVDVFFLVTAADRDLNPRRLERYLAAVWDSGAQPVIVVNKIDLVDEDEAARALHRVEAIAGAASVAGVSAMAGSGVDALAPFLGVGATVGLIGSSGVGKSTLSNRLLGDEMQAAAATRGDGKGRHTTTRRELRVLPGGGVLIDTPGMREFGMLGGEGGLEVAFAELAEVAARCRFRDCTHDDEPGCAVLAAVAEGELGEERVRSYRRLRRERAANEARRDPVQASNSKRRWKAIHKQVRNLYKDSDKYRR</sequence>
<keyword evidence="6 10" id="KW-0378">Hydrolase</keyword>
<dbReference type="Pfam" id="PF03193">
    <property type="entry name" value="RsgA_GTPase"/>
    <property type="match status" value="1"/>
</dbReference>
<dbReference type="InterPro" id="IPR030378">
    <property type="entry name" value="G_CP_dom"/>
</dbReference>
<feature type="binding site" evidence="10">
    <location>
        <position position="289"/>
    </location>
    <ligand>
        <name>Zn(2+)</name>
        <dbReference type="ChEBI" id="CHEBI:29105"/>
    </ligand>
</feature>
<dbReference type="GO" id="GO:0042274">
    <property type="term" value="P:ribosomal small subunit biogenesis"/>
    <property type="evidence" value="ECO:0007669"/>
    <property type="project" value="UniProtKB-UniRule"/>
</dbReference>
<reference evidence="13 14" key="1">
    <citation type="journal article" date="2010" name="Stand. Genomic Sci.">
        <title>Complete genome sequence of Haliangium ochraceum type strain (SMP-2).</title>
        <authorList>
            <consortium name="US DOE Joint Genome Institute (JGI-PGF)"/>
            <person name="Ivanova N."/>
            <person name="Daum C."/>
            <person name="Lang E."/>
            <person name="Abt B."/>
            <person name="Kopitz M."/>
            <person name="Saunders E."/>
            <person name="Lapidus A."/>
            <person name="Lucas S."/>
            <person name="Glavina Del Rio T."/>
            <person name="Nolan M."/>
            <person name="Tice H."/>
            <person name="Copeland A."/>
            <person name="Cheng J.F."/>
            <person name="Chen F."/>
            <person name="Bruce D."/>
            <person name="Goodwin L."/>
            <person name="Pitluck S."/>
            <person name="Mavromatis K."/>
            <person name="Pati A."/>
            <person name="Mikhailova N."/>
            <person name="Chen A."/>
            <person name="Palaniappan K."/>
            <person name="Land M."/>
            <person name="Hauser L."/>
            <person name="Chang Y.J."/>
            <person name="Jeffries C.D."/>
            <person name="Detter J.C."/>
            <person name="Brettin T."/>
            <person name="Rohde M."/>
            <person name="Goker M."/>
            <person name="Bristow J."/>
            <person name="Markowitz V."/>
            <person name="Eisen J.A."/>
            <person name="Hugenholtz P."/>
            <person name="Kyrpides N.C."/>
            <person name="Klenk H.P."/>
        </authorList>
    </citation>
    <scope>NUCLEOTIDE SEQUENCE [LARGE SCALE GENOMIC DNA]</scope>
    <source>
        <strain evidence="14">DSM 14365 / CIP 107738 / JCM 11303 / AJ 13395 / SMP-2</strain>
    </source>
</reference>
<dbReference type="InterPro" id="IPR010914">
    <property type="entry name" value="RsgA_GTPase_dom"/>
</dbReference>
<dbReference type="GO" id="GO:0003924">
    <property type="term" value="F:GTPase activity"/>
    <property type="evidence" value="ECO:0007669"/>
    <property type="project" value="UniProtKB-UniRule"/>
</dbReference>
<evidence type="ECO:0000256" key="5">
    <source>
        <dbReference type="ARBA" id="ARBA00022741"/>
    </source>
</evidence>
<evidence type="ECO:0000256" key="6">
    <source>
        <dbReference type="ARBA" id="ARBA00022801"/>
    </source>
</evidence>
<dbReference type="GO" id="GO:0046872">
    <property type="term" value="F:metal ion binding"/>
    <property type="evidence" value="ECO:0007669"/>
    <property type="project" value="UniProtKB-KW"/>
</dbReference>
<dbReference type="STRING" id="502025.Hoch_5285"/>
<comment type="subcellular location">
    <subcellularLocation>
        <location evidence="10">Cytoplasm</location>
    </subcellularLocation>
</comment>
<feature type="binding site" evidence="10">
    <location>
        <begin position="150"/>
        <end position="153"/>
    </location>
    <ligand>
        <name>GTP</name>
        <dbReference type="ChEBI" id="CHEBI:37565"/>
    </ligand>
</feature>
<dbReference type="EMBL" id="CP001804">
    <property type="protein sequence ID" value="ACY17770.1"/>
    <property type="molecule type" value="Genomic_DNA"/>
</dbReference>
<feature type="domain" description="EngC GTPase" evidence="11">
    <location>
        <begin position="111"/>
        <end position="259"/>
    </location>
</feature>
<feature type="domain" description="CP-type G" evidence="12">
    <location>
        <begin position="93"/>
        <end position="261"/>
    </location>
</feature>
<comment type="subunit">
    <text evidence="10">Monomer. Associates with 30S ribosomal subunit, binds 16S rRNA.</text>
</comment>
<dbReference type="HOGENOM" id="CLU_033617_0_1_7"/>
<evidence type="ECO:0000256" key="3">
    <source>
        <dbReference type="ARBA" id="ARBA00022723"/>
    </source>
</evidence>
<dbReference type="SUPFAM" id="SSF52540">
    <property type="entry name" value="P-loop containing nucleoside triphosphate hydrolases"/>
    <property type="match status" value="1"/>
</dbReference>
<evidence type="ECO:0000256" key="7">
    <source>
        <dbReference type="ARBA" id="ARBA00022833"/>
    </source>
</evidence>
<protein>
    <recommendedName>
        <fullName evidence="10">Small ribosomal subunit biogenesis GTPase RsgA</fullName>
        <ecNumber evidence="10">3.6.1.-</ecNumber>
    </recommendedName>
</protein>
<evidence type="ECO:0000256" key="2">
    <source>
        <dbReference type="ARBA" id="ARBA00022517"/>
    </source>
</evidence>
<dbReference type="GO" id="GO:0019843">
    <property type="term" value="F:rRNA binding"/>
    <property type="evidence" value="ECO:0007669"/>
    <property type="project" value="UniProtKB-KW"/>
</dbReference>
<dbReference type="GO" id="GO:0005525">
    <property type="term" value="F:GTP binding"/>
    <property type="evidence" value="ECO:0007669"/>
    <property type="project" value="UniProtKB-UniRule"/>
</dbReference>
<dbReference type="RefSeq" id="WP_012830362.1">
    <property type="nucleotide sequence ID" value="NC_013440.1"/>
</dbReference>
<dbReference type="PROSITE" id="PS51721">
    <property type="entry name" value="G_CP"/>
    <property type="match status" value="1"/>
</dbReference>
<keyword evidence="7 10" id="KW-0862">Zinc</keyword>
<keyword evidence="3 10" id="KW-0479">Metal-binding</keyword>
<dbReference type="KEGG" id="hoh:Hoch_5285"/>
<dbReference type="InterPro" id="IPR027417">
    <property type="entry name" value="P-loop_NTPase"/>
</dbReference>
<evidence type="ECO:0000256" key="1">
    <source>
        <dbReference type="ARBA" id="ARBA00022490"/>
    </source>
</evidence>
<feature type="binding site" evidence="10">
    <location>
        <begin position="204"/>
        <end position="212"/>
    </location>
    <ligand>
        <name>GTP</name>
        <dbReference type="ChEBI" id="CHEBI:37565"/>
    </ligand>
</feature>
<feature type="binding site" evidence="10">
    <location>
        <position position="297"/>
    </location>
    <ligand>
        <name>Zn(2+)</name>
        <dbReference type="ChEBI" id="CHEBI:29105"/>
    </ligand>
</feature>
<feature type="binding site" evidence="10">
    <location>
        <position position="291"/>
    </location>
    <ligand>
        <name>Zn(2+)</name>
        <dbReference type="ChEBI" id="CHEBI:29105"/>
    </ligand>
</feature>
<dbReference type="Proteomes" id="UP000001880">
    <property type="component" value="Chromosome"/>
</dbReference>
<proteinExistence type="inferred from homology"/>
<comment type="function">
    <text evidence="10">One of several proteins that assist in the late maturation steps of the functional core of the 30S ribosomal subunit. Helps release RbfA from mature subunits. May play a role in the assembly of ribosomal proteins into the subunit. Circularly permuted GTPase that catalyzes slow GTP hydrolysis, GTPase activity is stimulated by the 30S ribosomal subunit.</text>
</comment>
<dbReference type="CDD" id="cd01854">
    <property type="entry name" value="YjeQ_EngC"/>
    <property type="match status" value="1"/>
</dbReference>
<dbReference type="HAMAP" id="MF_01820">
    <property type="entry name" value="GTPase_RsgA"/>
    <property type="match status" value="1"/>
</dbReference>
<accession>D0LXL5</accession>
<dbReference type="PROSITE" id="PS50936">
    <property type="entry name" value="ENGC_GTPASE"/>
    <property type="match status" value="1"/>
</dbReference>
<evidence type="ECO:0000259" key="11">
    <source>
        <dbReference type="PROSITE" id="PS50936"/>
    </source>
</evidence>
<evidence type="ECO:0000256" key="4">
    <source>
        <dbReference type="ARBA" id="ARBA00022730"/>
    </source>
</evidence>
<keyword evidence="9 10" id="KW-0342">GTP-binding</keyword>